<dbReference type="InterPro" id="IPR012964">
    <property type="entry name" value="DUF1702"/>
</dbReference>
<protein>
    <submittedName>
        <fullName evidence="1">DUF1702 family protein</fullName>
    </submittedName>
</protein>
<organism evidence="1 2">
    <name type="scientific">Streptomyces alkaliphilus</name>
    <dbReference type="NCBI Taxonomy" id="1472722"/>
    <lineage>
        <taxon>Bacteria</taxon>
        <taxon>Bacillati</taxon>
        <taxon>Actinomycetota</taxon>
        <taxon>Actinomycetes</taxon>
        <taxon>Kitasatosporales</taxon>
        <taxon>Streptomycetaceae</taxon>
        <taxon>Streptomyces</taxon>
    </lineage>
</organism>
<accession>A0A7W3XZZ2</accession>
<dbReference type="RefSeq" id="WP_182604621.1">
    <property type="nucleotide sequence ID" value="NZ_VKHT01000024.1"/>
</dbReference>
<proteinExistence type="predicted"/>
<gene>
    <name evidence="1" type="ORF">FNQ90_01765</name>
</gene>
<keyword evidence="2" id="KW-1185">Reference proteome</keyword>
<evidence type="ECO:0000313" key="1">
    <source>
        <dbReference type="EMBL" id="MBB0242863.1"/>
    </source>
</evidence>
<comment type="caution">
    <text evidence="1">The sequence shown here is derived from an EMBL/GenBank/DDBJ whole genome shotgun (WGS) entry which is preliminary data.</text>
</comment>
<name>A0A7W3XZZ2_9ACTN</name>
<dbReference type="AlphaFoldDB" id="A0A7W3XZZ2"/>
<dbReference type="Proteomes" id="UP000538929">
    <property type="component" value="Unassembled WGS sequence"/>
</dbReference>
<reference evidence="2" key="1">
    <citation type="submission" date="2019-10" db="EMBL/GenBank/DDBJ databases">
        <title>Streptomyces sp. nov., a novel actinobacterium isolated from alkaline environment.</title>
        <authorList>
            <person name="Golinska P."/>
        </authorList>
    </citation>
    <scope>NUCLEOTIDE SEQUENCE [LARGE SCALE GENOMIC DNA]</scope>
    <source>
        <strain evidence="2">DSM 42118</strain>
    </source>
</reference>
<sequence>MSTIFGTLRRRILTPSTSETKIETRGFHRKDRESGEQLERVGRTFLEGYGHAVEARSSAELEERLEAMPLTHRGFAYEGAGMGAVVHDALPGHGGRLQGLLEGRGRDHVYMVYVGIGWAMARLPKFLWPDVRGTDPLLRWLILDGYGFHQAYFRTGAYVRTPGVEHPFSWEGGSDSYAPKAIDQGIGRALWFVGGTDPDVVADLIAAYPAHRHGDLYAGTGLAATYAGAADADELRRLAERAGPHRHHLAQGSAFAAEARQKAGTTVPHTYLATRVLCGTTPERAARVCLDQMPVTGDRVDLPAYEIWRRGIATEIASFSLPSKGANP</sequence>
<dbReference type="Pfam" id="PF08012">
    <property type="entry name" value="DUF1702"/>
    <property type="match status" value="1"/>
</dbReference>
<dbReference type="EMBL" id="VKHT01000024">
    <property type="protein sequence ID" value="MBB0242863.1"/>
    <property type="molecule type" value="Genomic_DNA"/>
</dbReference>
<evidence type="ECO:0000313" key="2">
    <source>
        <dbReference type="Proteomes" id="UP000538929"/>
    </source>
</evidence>